<dbReference type="InterPro" id="IPR025192">
    <property type="entry name" value="Succ_DH/fum_Rdtase_N"/>
</dbReference>
<comment type="cofactor">
    <cofactor evidence="10">
        <name>[3Fe-4S] cluster</name>
        <dbReference type="ChEBI" id="CHEBI:21137"/>
    </cofactor>
    <text evidence="10">Binds 1 [3Fe-4S] cluster.</text>
</comment>
<evidence type="ECO:0000313" key="13">
    <source>
        <dbReference type="EMBL" id="MDN3593007.1"/>
    </source>
</evidence>
<dbReference type="SUPFAM" id="SSF54292">
    <property type="entry name" value="2Fe-2S ferredoxin-like"/>
    <property type="match status" value="1"/>
</dbReference>
<feature type="domain" description="2Fe-2S ferredoxin-type" evidence="11">
    <location>
        <begin position="23"/>
        <end position="108"/>
    </location>
</feature>
<keyword evidence="4 10" id="KW-0004">4Fe-4S</keyword>
<evidence type="ECO:0000256" key="2">
    <source>
        <dbReference type="ARBA" id="ARBA00009433"/>
    </source>
</evidence>
<evidence type="ECO:0000256" key="1">
    <source>
        <dbReference type="ARBA" id="ARBA00004894"/>
    </source>
</evidence>
<dbReference type="SUPFAM" id="SSF46548">
    <property type="entry name" value="alpha-helical ferredoxin"/>
    <property type="match status" value="1"/>
</dbReference>
<proteinExistence type="inferred from homology"/>
<evidence type="ECO:0000259" key="12">
    <source>
        <dbReference type="PROSITE" id="PS51379"/>
    </source>
</evidence>
<dbReference type="Gene3D" id="1.10.1060.10">
    <property type="entry name" value="Alpha-helical ferredoxin"/>
    <property type="match status" value="1"/>
</dbReference>
<dbReference type="InterPro" id="IPR012675">
    <property type="entry name" value="Beta-grasp_dom_sf"/>
</dbReference>
<dbReference type="PROSITE" id="PS00197">
    <property type="entry name" value="2FE2S_FER_1"/>
    <property type="match status" value="1"/>
</dbReference>
<evidence type="ECO:0000259" key="11">
    <source>
        <dbReference type="PROSITE" id="PS51085"/>
    </source>
</evidence>
<dbReference type="PANTHER" id="PTHR11921:SF29">
    <property type="entry name" value="SUCCINATE DEHYDROGENASE [UBIQUINONE] IRON-SULFUR SUBUNIT, MITOCHONDRIAL"/>
    <property type="match status" value="1"/>
</dbReference>
<keyword evidence="8 10" id="KW-0408">Iron</keyword>
<dbReference type="InterPro" id="IPR017896">
    <property type="entry name" value="4Fe4S_Fe-S-bd"/>
</dbReference>
<dbReference type="InterPro" id="IPR050573">
    <property type="entry name" value="SDH/FRD_Iron-Sulfur"/>
</dbReference>
<dbReference type="InterPro" id="IPR036010">
    <property type="entry name" value="2Fe-2S_ferredoxin-like_sf"/>
</dbReference>
<name>A0ABT8BLC2_9HYPH</name>
<evidence type="ECO:0000256" key="10">
    <source>
        <dbReference type="RuleBase" id="RU361237"/>
    </source>
</evidence>
<keyword evidence="10" id="KW-0003">3Fe-4S</keyword>
<dbReference type="PROSITE" id="PS51379">
    <property type="entry name" value="4FE4S_FER_2"/>
    <property type="match status" value="1"/>
</dbReference>
<dbReference type="Pfam" id="PF13183">
    <property type="entry name" value="Fer4_8"/>
    <property type="match status" value="1"/>
</dbReference>
<comment type="caution">
    <text evidence="13">The sequence shown here is derived from an EMBL/GenBank/DDBJ whole genome shotgun (WGS) entry which is preliminary data.</text>
</comment>
<evidence type="ECO:0000256" key="6">
    <source>
        <dbReference type="ARBA" id="ARBA00022723"/>
    </source>
</evidence>
<sequence length="266" mass="28402">MNAPFPAPSPTESTVDAAPGAMLTVRIRRDGGFQAFTVARRPAQTVLDVVTEIQREQDPTLAYRFACRVGMCGSCAMMVNGRPRWTCRTRVAAVAEGDGLTLEPLRNLPVVKDLAVDMEPFFAKWTAAHGAFEPGAVPADDFAVVAPESPERRAVDAGIECINCGVCYAACDVVAWNPDYLGPAALNRAWTLVNDVRDRGQDARLAAVSGDAGCQSCHTHMSCTEHCPKALAPTFAIAGLKRATARAALKRFGAQAFRGPSGRRPS</sequence>
<evidence type="ECO:0000256" key="7">
    <source>
        <dbReference type="ARBA" id="ARBA00023002"/>
    </source>
</evidence>
<dbReference type="Pfam" id="PF13085">
    <property type="entry name" value="Fer2_3"/>
    <property type="match status" value="1"/>
</dbReference>
<dbReference type="InterPro" id="IPR009051">
    <property type="entry name" value="Helical_ferredxn"/>
</dbReference>
<dbReference type="Gene3D" id="3.10.20.30">
    <property type="match status" value="1"/>
</dbReference>
<keyword evidence="5 10" id="KW-0001">2Fe-2S</keyword>
<dbReference type="EC" id="1.3.5.1" evidence="10"/>
<comment type="similarity">
    <text evidence="2 10">Belongs to the succinate dehydrogenase/fumarate reductase iron-sulfur protein family.</text>
</comment>
<comment type="pathway">
    <text evidence="1">Carbohydrate metabolism; tricarboxylic acid cycle; fumarate from succinate (bacterial route): step 1/1.</text>
</comment>
<dbReference type="PROSITE" id="PS51085">
    <property type="entry name" value="2FE2S_FER_2"/>
    <property type="match status" value="1"/>
</dbReference>
<dbReference type="NCBIfam" id="TIGR00384">
    <property type="entry name" value="dhsB"/>
    <property type="match status" value="1"/>
</dbReference>
<dbReference type="CDD" id="cd00207">
    <property type="entry name" value="fer2"/>
    <property type="match status" value="1"/>
</dbReference>
<keyword evidence="6 10" id="KW-0479">Metal-binding</keyword>
<dbReference type="EMBL" id="JAUFPX010000020">
    <property type="protein sequence ID" value="MDN3593007.1"/>
    <property type="molecule type" value="Genomic_DNA"/>
</dbReference>
<organism evidence="13 14">
    <name type="scientific">Methylobacterium adhaesivum</name>
    <dbReference type="NCBI Taxonomy" id="333297"/>
    <lineage>
        <taxon>Bacteria</taxon>
        <taxon>Pseudomonadati</taxon>
        <taxon>Pseudomonadota</taxon>
        <taxon>Alphaproteobacteria</taxon>
        <taxon>Hyphomicrobiales</taxon>
        <taxon>Methylobacteriaceae</taxon>
        <taxon>Methylobacterium</taxon>
    </lineage>
</organism>
<dbReference type="InterPro" id="IPR001041">
    <property type="entry name" value="2Fe-2S_ferredoxin-type"/>
</dbReference>
<comment type="catalytic activity">
    <reaction evidence="10">
        <text>a menaquinone + succinate = a menaquinol + fumarate</text>
        <dbReference type="Rhea" id="RHEA:27834"/>
        <dbReference type="Rhea" id="RHEA-COMP:9537"/>
        <dbReference type="Rhea" id="RHEA-COMP:9539"/>
        <dbReference type="ChEBI" id="CHEBI:16374"/>
        <dbReference type="ChEBI" id="CHEBI:18151"/>
        <dbReference type="ChEBI" id="CHEBI:29806"/>
        <dbReference type="ChEBI" id="CHEBI:30031"/>
        <dbReference type="EC" id="1.3.5.1"/>
    </reaction>
</comment>
<accession>A0ABT8BLC2</accession>
<evidence type="ECO:0000256" key="9">
    <source>
        <dbReference type="ARBA" id="ARBA00023014"/>
    </source>
</evidence>
<dbReference type="InterPro" id="IPR004489">
    <property type="entry name" value="Succ_DH/fum_Rdtase_Fe-S"/>
</dbReference>
<reference evidence="14" key="1">
    <citation type="journal article" date="2019" name="Int. J. Syst. Evol. Microbiol.">
        <title>The Global Catalogue of Microorganisms (GCM) 10K type strain sequencing project: providing services to taxonomists for standard genome sequencing and annotation.</title>
        <authorList>
            <consortium name="The Broad Institute Genomics Platform"/>
            <consortium name="The Broad Institute Genome Sequencing Center for Infectious Disease"/>
            <person name="Wu L."/>
            <person name="Ma J."/>
        </authorList>
    </citation>
    <scope>NUCLEOTIDE SEQUENCE [LARGE SCALE GENOMIC DNA]</scope>
    <source>
        <strain evidence="14">CECT 7069</strain>
    </source>
</reference>
<comment type="cofactor">
    <cofactor evidence="10">
        <name>[4Fe-4S] cluster</name>
        <dbReference type="ChEBI" id="CHEBI:49883"/>
    </cofactor>
    <text evidence="10">Binds 1 [4Fe-4S] cluster.</text>
</comment>
<dbReference type="Proteomes" id="UP001224644">
    <property type="component" value="Unassembled WGS sequence"/>
</dbReference>
<dbReference type="InterPro" id="IPR006058">
    <property type="entry name" value="2Fe2S_fd_BS"/>
</dbReference>
<dbReference type="PANTHER" id="PTHR11921">
    <property type="entry name" value="SUCCINATE DEHYDROGENASE IRON-SULFUR PROTEIN"/>
    <property type="match status" value="1"/>
</dbReference>
<evidence type="ECO:0000256" key="8">
    <source>
        <dbReference type="ARBA" id="ARBA00023004"/>
    </source>
</evidence>
<comment type="cofactor">
    <cofactor evidence="10">
        <name>[2Fe-2S] cluster</name>
        <dbReference type="ChEBI" id="CHEBI:190135"/>
    </cofactor>
    <text evidence="10">Binds 1 [2Fe-2S] cluster.</text>
</comment>
<feature type="domain" description="4Fe-4S ferredoxin-type" evidence="12">
    <location>
        <begin position="151"/>
        <end position="181"/>
    </location>
</feature>
<evidence type="ECO:0000256" key="5">
    <source>
        <dbReference type="ARBA" id="ARBA00022714"/>
    </source>
</evidence>
<evidence type="ECO:0000313" key="14">
    <source>
        <dbReference type="Proteomes" id="UP001224644"/>
    </source>
</evidence>
<keyword evidence="7" id="KW-0560">Oxidoreductase</keyword>
<protein>
    <recommendedName>
        <fullName evidence="10">Fumarate reductase iron-sulfur subunit</fullName>
        <ecNumber evidence="10">1.3.5.1</ecNumber>
    </recommendedName>
</protein>
<evidence type="ECO:0000256" key="4">
    <source>
        <dbReference type="ARBA" id="ARBA00022485"/>
    </source>
</evidence>
<keyword evidence="9 10" id="KW-0411">Iron-sulfur</keyword>
<evidence type="ECO:0000256" key="3">
    <source>
        <dbReference type="ARBA" id="ARBA00011294"/>
    </source>
</evidence>
<gene>
    <name evidence="13" type="ORF">QWZ12_20620</name>
</gene>
<comment type="subunit">
    <text evidence="3">Part of an enzyme complex containing four subunits: a flavoprotein, an iron-sulfur, cytochrome b-556, and a hydrophobic anchor protein.</text>
</comment>
<keyword evidence="14" id="KW-1185">Reference proteome</keyword>